<dbReference type="EMBL" id="JAPXFL010000006">
    <property type="protein sequence ID" value="KAK9505845.1"/>
    <property type="molecule type" value="Genomic_DNA"/>
</dbReference>
<organism evidence="2 3">
    <name type="scientific">Rhynocoris fuscipes</name>
    <dbReference type="NCBI Taxonomy" id="488301"/>
    <lineage>
        <taxon>Eukaryota</taxon>
        <taxon>Metazoa</taxon>
        <taxon>Ecdysozoa</taxon>
        <taxon>Arthropoda</taxon>
        <taxon>Hexapoda</taxon>
        <taxon>Insecta</taxon>
        <taxon>Pterygota</taxon>
        <taxon>Neoptera</taxon>
        <taxon>Paraneoptera</taxon>
        <taxon>Hemiptera</taxon>
        <taxon>Heteroptera</taxon>
        <taxon>Panheteroptera</taxon>
        <taxon>Cimicomorpha</taxon>
        <taxon>Reduviidae</taxon>
        <taxon>Harpactorinae</taxon>
        <taxon>Harpactorini</taxon>
        <taxon>Rhynocoris</taxon>
    </lineage>
</organism>
<proteinExistence type="predicted"/>
<keyword evidence="3" id="KW-1185">Reference proteome</keyword>
<evidence type="ECO:0000313" key="3">
    <source>
        <dbReference type="Proteomes" id="UP001461498"/>
    </source>
</evidence>
<evidence type="ECO:0000256" key="1">
    <source>
        <dbReference type="SAM" id="MobiDB-lite"/>
    </source>
</evidence>
<evidence type="ECO:0000313" key="2">
    <source>
        <dbReference type="EMBL" id="KAK9505845.1"/>
    </source>
</evidence>
<sequence length="70" mass="8241">MSLKKWSSGTYSADGDSFFDDRSSSVKYLAPPKMFDRNRSKSWDSTINEEIFRQRKAFIDKFHVQISKQL</sequence>
<protein>
    <submittedName>
        <fullName evidence="2">Uncharacterized protein</fullName>
    </submittedName>
</protein>
<gene>
    <name evidence="2" type="ORF">O3M35_009818</name>
</gene>
<dbReference type="Proteomes" id="UP001461498">
    <property type="component" value="Unassembled WGS sequence"/>
</dbReference>
<feature type="region of interest" description="Disordered" evidence="1">
    <location>
        <begin position="1"/>
        <end position="23"/>
    </location>
</feature>
<name>A0AAW1DBV5_9HEMI</name>
<reference evidence="2 3" key="1">
    <citation type="submission" date="2022-12" db="EMBL/GenBank/DDBJ databases">
        <title>Chromosome-level genome assembly of true bugs.</title>
        <authorList>
            <person name="Ma L."/>
            <person name="Li H."/>
        </authorList>
    </citation>
    <scope>NUCLEOTIDE SEQUENCE [LARGE SCALE GENOMIC DNA]</scope>
    <source>
        <strain evidence="2">Lab_2022b</strain>
    </source>
</reference>
<dbReference type="AlphaFoldDB" id="A0AAW1DBV5"/>
<comment type="caution">
    <text evidence="2">The sequence shown here is derived from an EMBL/GenBank/DDBJ whole genome shotgun (WGS) entry which is preliminary data.</text>
</comment>
<feature type="compositionally biased region" description="Polar residues" evidence="1">
    <location>
        <begin position="1"/>
        <end position="11"/>
    </location>
</feature>
<accession>A0AAW1DBV5</accession>